<feature type="domain" description="Flavodoxin-like fold" evidence="5">
    <location>
        <begin position="1"/>
        <end position="187"/>
    </location>
</feature>
<evidence type="ECO:0000313" key="9">
    <source>
        <dbReference type="Proteomes" id="UP000477070"/>
    </source>
</evidence>
<dbReference type="PANTHER" id="PTHR46305:SF3">
    <property type="entry name" value="NADPH:QUINONE OXIDOREDUCTASE MDAB"/>
    <property type="match status" value="1"/>
</dbReference>
<comment type="cofactor">
    <cofactor evidence="1">
        <name>FAD</name>
        <dbReference type="ChEBI" id="CHEBI:57692"/>
    </cofactor>
</comment>
<dbReference type="SUPFAM" id="SSF52218">
    <property type="entry name" value="Flavoproteins"/>
    <property type="match status" value="1"/>
</dbReference>
<gene>
    <name evidence="6" type="ORF">DCO61_02640</name>
    <name evidence="7" type="ORF">LS64_010630</name>
</gene>
<sequence length="192" mass="22025">MTALLLNGGKKFAESTGRLSDTLQNVAKEYLESKGFQVLETHIDKGYNEQDEVQKWLDSNLIVWQMPAWWMGEPYIVKEYIDKVFMAGFGKIFKSDGRHADNPNVNYGKGGLLQGKKALFSVTWNAPLNAFVDKNEFFEGVGVEGVYLHFRKIHEFIGMSVLPIFMCNDVMKNPQIEQYIANYKAHLEKYIN</sequence>
<dbReference type="Proteomes" id="UP000029714">
    <property type="component" value="Unassembled WGS sequence"/>
</dbReference>
<dbReference type="Pfam" id="PF02525">
    <property type="entry name" value="Flavodoxin_2"/>
    <property type="match status" value="1"/>
</dbReference>
<dbReference type="InterPro" id="IPR003680">
    <property type="entry name" value="Flavodoxin_fold"/>
</dbReference>
<reference evidence="7 8" key="1">
    <citation type="journal article" date="2014" name="Genome Announc.">
        <title>Draft genome sequences of eight enterohepatic helicobacter species isolated from both laboratory and wild rodents.</title>
        <authorList>
            <person name="Sheh A."/>
            <person name="Shen Z."/>
            <person name="Fox J.G."/>
        </authorList>
    </citation>
    <scope>NUCLEOTIDE SEQUENCE [LARGE SCALE GENOMIC DNA]</scope>
    <source>
        <strain evidence="7 8">MIT 97-6194</strain>
    </source>
</reference>
<keyword evidence="3" id="KW-0274">FAD</keyword>
<dbReference type="OrthoDB" id="9798454at2"/>
<accession>A0A347VRY2</accession>
<proteinExistence type="inferred from homology"/>
<dbReference type="InterPro" id="IPR029039">
    <property type="entry name" value="Flavoprotein-like_sf"/>
</dbReference>
<name>A0A347VRY2_9HELI</name>
<comment type="caution">
    <text evidence="7">The sequence shown here is derived from an EMBL/GenBank/DDBJ whole genome shotgun (WGS) entry which is preliminary data.</text>
</comment>
<dbReference type="EMBL" id="QBIU01000001">
    <property type="protein sequence ID" value="MWV68950.1"/>
    <property type="molecule type" value="Genomic_DNA"/>
</dbReference>
<keyword evidence="2" id="KW-0285">Flavoprotein</keyword>
<reference evidence="7 8" key="2">
    <citation type="journal article" date="2016" name="Infect. Immun.">
        <title>Helicobacter saguini, a Novel Helicobacter Isolated from Cotton-Top Tamarins with Ulcerative Colitis, Has Proinflammatory Properties and Induces Typhlocolitis and Dysplasia in Gnotobiotic IL-10-/- Mice.</title>
        <authorList>
            <person name="Shen Z."/>
            <person name="Mannion A."/>
            <person name="Whary M.T."/>
            <person name="Muthupalani S."/>
            <person name="Sheh A."/>
            <person name="Feng Y."/>
            <person name="Gong G."/>
            <person name="Vandamme P."/>
            <person name="Holcombe H.R."/>
            <person name="Paster B.J."/>
            <person name="Fox J.G."/>
        </authorList>
    </citation>
    <scope>NUCLEOTIDE SEQUENCE [LARGE SCALE GENOMIC DNA]</scope>
    <source>
        <strain evidence="7 8">MIT 97-6194</strain>
    </source>
</reference>
<evidence type="ECO:0000256" key="3">
    <source>
        <dbReference type="ARBA" id="ARBA00022827"/>
    </source>
</evidence>
<protein>
    <submittedName>
        <fullName evidence="7">Flavodoxin family protein</fullName>
    </submittedName>
    <submittedName>
        <fullName evidence="6">NADPH quinone reductase MdaB</fullName>
    </submittedName>
</protein>
<evidence type="ECO:0000256" key="4">
    <source>
        <dbReference type="ARBA" id="ARBA00037981"/>
    </source>
</evidence>
<evidence type="ECO:0000256" key="1">
    <source>
        <dbReference type="ARBA" id="ARBA00001974"/>
    </source>
</evidence>
<evidence type="ECO:0000313" key="7">
    <source>
        <dbReference type="EMBL" id="TLD92200.1"/>
    </source>
</evidence>
<dbReference type="EMBL" id="JRMP02000022">
    <property type="protein sequence ID" value="TLD92200.1"/>
    <property type="molecule type" value="Genomic_DNA"/>
</dbReference>
<dbReference type="Proteomes" id="UP000477070">
    <property type="component" value="Unassembled WGS sequence"/>
</dbReference>
<evidence type="ECO:0000256" key="2">
    <source>
        <dbReference type="ARBA" id="ARBA00022630"/>
    </source>
</evidence>
<dbReference type="Gene3D" id="3.40.50.360">
    <property type="match status" value="1"/>
</dbReference>
<dbReference type="STRING" id="1548018.LS64_11025"/>
<dbReference type="InterPro" id="IPR052397">
    <property type="entry name" value="NADPH-QR_MdaB"/>
</dbReference>
<dbReference type="RefSeq" id="WP_034573063.1">
    <property type="nucleotide sequence ID" value="NZ_JRMP02000022.1"/>
</dbReference>
<organism evidence="7 8">
    <name type="scientific">Helicobacter saguini</name>
    <dbReference type="NCBI Taxonomy" id="1548018"/>
    <lineage>
        <taxon>Bacteria</taxon>
        <taxon>Pseudomonadati</taxon>
        <taxon>Campylobacterota</taxon>
        <taxon>Epsilonproteobacteria</taxon>
        <taxon>Campylobacterales</taxon>
        <taxon>Helicobacteraceae</taxon>
        <taxon>Helicobacter</taxon>
    </lineage>
</organism>
<keyword evidence="8" id="KW-1185">Reference proteome</keyword>
<comment type="similarity">
    <text evidence="4">Belongs to the oxidoreductase MdaB family.</text>
</comment>
<reference evidence="7" key="3">
    <citation type="submission" date="2018-04" db="EMBL/GenBank/DDBJ databases">
        <authorList>
            <person name="Sheh A."/>
            <person name="Shen Z."/>
            <person name="Mannion A.J."/>
            <person name="Fox J.G."/>
        </authorList>
    </citation>
    <scope>NUCLEOTIDE SEQUENCE</scope>
    <source>
        <strain evidence="7">MIT 97-6194</strain>
    </source>
</reference>
<evidence type="ECO:0000313" key="8">
    <source>
        <dbReference type="Proteomes" id="UP000029714"/>
    </source>
</evidence>
<reference evidence="6 9" key="4">
    <citation type="submission" date="2019-12" db="EMBL/GenBank/DDBJ databases">
        <title>Multi-Generational Helicobacter saguini Isolates.</title>
        <authorList>
            <person name="Mannion A."/>
            <person name="Shen Z."/>
            <person name="Fox J.G."/>
        </authorList>
    </citation>
    <scope>NUCLEOTIDE SEQUENCE [LARGE SCALE GENOMIC DNA]</scope>
    <source>
        <strain evidence="6">16-048</strain>
        <strain evidence="9">16-048 (F4)</strain>
    </source>
</reference>
<dbReference type="PANTHER" id="PTHR46305">
    <property type="match status" value="1"/>
</dbReference>
<evidence type="ECO:0000259" key="5">
    <source>
        <dbReference type="Pfam" id="PF02525"/>
    </source>
</evidence>
<evidence type="ECO:0000313" key="6">
    <source>
        <dbReference type="EMBL" id="MWV68950.1"/>
    </source>
</evidence>
<dbReference type="AlphaFoldDB" id="A0A347VRY2"/>